<comment type="caution">
    <text evidence="1">The sequence shown here is derived from an EMBL/GenBank/DDBJ whole genome shotgun (WGS) entry which is preliminary data.</text>
</comment>
<sequence length="131" mass="14314">MAKIERFDGAAAWRSLSIEERDDIGALTLELFCAWFASKHVEEQPLFECVTPTERAALVATNILLPRLQVAVVDALPRHLLQADDGTPRIPSQMGPVCDDCGCSDRDGCFPPCAWVRPDLCTACAAKKEVA</sequence>
<name>A0ABV3PGJ6_9HYPH</name>
<proteinExistence type="predicted"/>
<keyword evidence="2" id="KW-1185">Reference proteome</keyword>
<organism evidence="1 2">
    <name type="scientific">Labrys neptuniae</name>
    <dbReference type="NCBI Taxonomy" id="376174"/>
    <lineage>
        <taxon>Bacteria</taxon>
        <taxon>Pseudomonadati</taxon>
        <taxon>Pseudomonadota</taxon>
        <taxon>Alphaproteobacteria</taxon>
        <taxon>Hyphomicrobiales</taxon>
        <taxon>Xanthobacteraceae</taxon>
        <taxon>Labrys</taxon>
    </lineage>
</organism>
<evidence type="ECO:0000313" key="2">
    <source>
        <dbReference type="Proteomes" id="UP001555786"/>
    </source>
</evidence>
<evidence type="ECO:0000313" key="1">
    <source>
        <dbReference type="EMBL" id="MEW9304741.1"/>
    </source>
</evidence>
<protein>
    <submittedName>
        <fullName evidence="1">Uncharacterized protein</fullName>
    </submittedName>
</protein>
<reference evidence="1 2" key="1">
    <citation type="submission" date="2024-07" db="EMBL/GenBank/DDBJ databases">
        <title>Description of Labrys sedimenti sp. nov., isolated from a diclofenac-degrading enrichment culture.</title>
        <authorList>
            <person name="Tancsics A."/>
            <person name="Csepanyi A."/>
        </authorList>
    </citation>
    <scope>NUCLEOTIDE SEQUENCE [LARGE SCALE GENOMIC DNA]</scope>
    <source>
        <strain evidence="1 2">LMG 23578</strain>
    </source>
</reference>
<dbReference type="EMBL" id="JBFNQD010000001">
    <property type="protein sequence ID" value="MEW9304741.1"/>
    <property type="molecule type" value="Genomic_DNA"/>
</dbReference>
<dbReference type="RefSeq" id="WP_367623047.1">
    <property type="nucleotide sequence ID" value="NZ_JBFNQD010000001.1"/>
</dbReference>
<gene>
    <name evidence="1" type="ORF">ABXS05_04285</name>
</gene>
<accession>A0ABV3PGJ6</accession>
<dbReference type="Proteomes" id="UP001555786">
    <property type="component" value="Unassembled WGS sequence"/>
</dbReference>